<evidence type="ECO:0000256" key="1">
    <source>
        <dbReference type="SAM" id="MobiDB-lite"/>
    </source>
</evidence>
<dbReference type="EMBL" id="CP093443">
    <property type="protein sequence ID" value="UVI36843.1"/>
    <property type="molecule type" value="Genomic_DNA"/>
</dbReference>
<dbReference type="RefSeq" id="WP_265419409.1">
    <property type="nucleotide sequence ID" value="NZ_CP093443.1"/>
</dbReference>
<accession>A0ABY5SUM1</accession>
<proteinExistence type="predicted"/>
<evidence type="ECO:0000313" key="3">
    <source>
        <dbReference type="Proteomes" id="UP001064879"/>
    </source>
</evidence>
<feature type="region of interest" description="Disordered" evidence="1">
    <location>
        <begin position="1"/>
        <end position="49"/>
    </location>
</feature>
<keyword evidence="3" id="KW-1185">Reference proteome</keyword>
<sequence>MTENPDDDFIEPGAEGPVGTGIEGADDALIDDTSWDDETEAPDLDGEFDADPVAAAEQGNRDGDEMVSDGDDDFEVAELAGDDLDVDALADDDIDEVEVIDGMPEVIDGSPDDET</sequence>
<gene>
    <name evidence="2" type="ORF">L1F31_04060</name>
</gene>
<dbReference type="Proteomes" id="UP001064879">
    <property type="component" value="Chromosome"/>
</dbReference>
<reference evidence="2" key="1">
    <citation type="submission" date="2022-03" db="EMBL/GenBank/DDBJ databases">
        <title>Brevibacterium spongiae sp. nov., isolated from marine sponge.</title>
        <authorList>
            <person name="Li Z."/>
            <person name="Zhang M."/>
        </authorList>
    </citation>
    <scope>NUCLEOTIDE SEQUENCE</scope>
    <source>
        <strain evidence="2">WHS-Z9</strain>
    </source>
</reference>
<name>A0ABY5SUM1_9MICO</name>
<evidence type="ECO:0008006" key="4">
    <source>
        <dbReference type="Google" id="ProtNLM"/>
    </source>
</evidence>
<evidence type="ECO:0000313" key="2">
    <source>
        <dbReference type="EMBL" id="UVI36843.1"/>
    </source>
</evidence>
<organism evidence="2 3">
    <name type="scientific">Brevibacterium spongiae</name>
    <dbReference type="NCBI Taxonomy" id="2909672"/>
    <lineage>
        <taxon>Bacteria</taxon>
        <taxon>Bacillati</taxon>
        <taxon>Actinomycetota</taxon>
        <taxon>Actinomycetes</taxon>
        <taxon>Micrococcales</taxon>
        <taxon>Brevibacteriaceae</taxon>
        <taxon>Brevibacterium</taxon>
    </lineage>
</organism>
<protein>
    <recommendedName>
        <fullName evidence="4">Sugar ABC transporter ATPase</fullName>
    </recommendedName>
</protein>
<feature type="compositionally biased region" description="Acidic residues" evidence="1">
    <location>
        <begin position="24"/>
        <end position="49"/>
    </location>
</feature>
<feature type="compositionally biased region" description="Acidic residues" evidence="1">
    <location>
        <begin position="1"/>
        <end position="10"/>
    </location>
</feature>